<keyword evidence="1" id="KW-0812">Transmembrane</keyword>
<name>A0A0B6YQ94_9EUPU</name>
<accession>A0A0B6YQ94</accession>
<reference evidence="2" key="1">
    <citation type="submission" date="2014-12" db="EMBL/GenBank/DDBJ databases">
        <title>Insight into the proteome of Arion vulgaris.</title>
        <authorList>
            <person name="Aradska J."/>
            <person name="Bulat T."/>
            <person name="Smidak R."/>
            <person name="Sarate P."/>
            <person name="Gangsoo J."/>
            <person name="Sialana F."/>
            <person name="Bilban M."/>
            <person name="Lubec G."/>
        </authorList>
    </citation>
    <scope>NUCLEOTIDE SEQUENCE</scope>
    <source>
        <tissue evidence="2">Skin</tissue>
    </source>
</reference>
<proteinExistence type="predicted"/>
<evidence type="ECO:0000256" key="1">
    <source>
        <dbReference type="SAM" id="Phobius"/>
    </source>
</evidence>
<feature type="non-terminal residue" evidence="2">
    <location>
        <position position="1"/>
    </location>
</feature>
<dbReference type="EMBL" id="HACG01010800">
    <property type="protein sequence ID" value="CEK57665.1"/>
    <property type="molecule type" value="Transcribed_RNA"/>
</dbReference>
<feature type="transmembrane region" description="Helical" evidence="1">
    <location>
        <begin position="55"/>
        <end position="73"/>
    </location>
</feature>
<evidence type="ECO:0000313" key="2">
    <source>
        <dbReference type="EMBL" id="CEK57665.1"/>
    </source>
</evidence>
<protein>
    <submittedName>
        <fullName evidence="2">Uncharacterized protein</fullName>
    </submittedName>
</protein>
<gene>
    <name evidence="2" type="primary">ORF30772</name>
</gene>
<dbReference type="AlphaFoldDB" id="A0A0B6YQ94"/>
<keyword evidence="1" id="KW-0472">Membrane</keyword>
<sequence>AILIFIMWGMVALALTVSVVLAARFWAGPGTRVHASTPSLWQIQKMEQSRTLHKFSMLELALIMVTMLIVTIVV</sequence>
<feature type="transmembrane region" description="Helical" evidence="1">
    <location>
        <begin position="6"/>
        <end position="27"/>
    </location>
</feature>
<keyword evidence="1" id="KW-1133">Transmembrane helix</keyword>
<organism evidence="2">
    <name type="scientific">Arion vulgaris</name>
    <dbReference type="NCBI Taxonomy" id="1028688"/>
    <lineage>
        <taxon>Eukaryota</taxon>
        <taxon>Metazoa</taxon>
        <taxon>Spiralia</taxon>
        <taxon>Lophotrochozoa</taxon>
        <taxon>Mollusca</taxon>
        <taxon>Gastropoda</taxon>
        <taxon>Heterobranchia</taxon>
        <taxon>Euthyneura</taxon>
        <taxon>Panpulmonata</taxon>
        <taxon>Eupulmonata</taxon>
        <taxon>Stylommatophora</taxon>
        <taxon>Helicina</taxon>
        <taxon>Arionoidea</taxon>
        <taxon>Arionidae</taxon>
        <taxon>Arion</taxon>
    </lineage>
</organism>
<feature type="non-terminal residue" evidence="2">
    <location>
        <position position="74"/>
    </location>
</feature>